<dbReference type="PANTHER" id="PTHR43133:SF25">
    <property type="entry name" value="RNA POLYMERASE SIGMA FACTOR RFAY-RELATED"/>
    <property type="match status" value="1"/>
</dbReference>
<evidence type="ECO:0000313" key="9">
    <source>
        <dbReference type="Proteomes" id="UP001501612"/>
    </source>
</evidence>
<evidence type="ECO:0008006" key="10">
    <source>
        <dbReference type="Google" id="ProtNLM"/>
    </source>
</evidence>
<comment type="caution">
    <text evidence="8">The sequence shown here is derived from an EMBL/GenBank/DDBJ whole genome shotgun (WGS) entry which is preliminary data.</text>
</comment>
<dbReference type="InterPro" id="IPR013324">
    <property type="entry name" value="RNA_pol_sigma_r3/r4-like"/>
</dbReference>
<feature type="domain" description="RNA polymerase sigma factor 70 region 4 type 2" evidence="7">
    <location>
        <begin position="108"/>
        <end position="158"/>
    </location>
</feature>
<dbReference type="PANTHER" id="PTHR43133">
    <property type="entry name" value="RNA POLYMERASE ECF-TYPE SIGMA FACTO"/>
    <property type="match status" value="1"/>
</dbReference>
<dbReference type="Pfam" id="PF04542">
    <property type="entry name" value="Sigma70_r2"/>
    <property type="match status" value="1"/>
</dbReference>
<dbReference type="InterPro" id="IPR013325">
    <property type="entry name" value="RNA_pol_sigma_r2"/>
</dbReference>
<comment type="similarity">
    <text evidence="1">Belongs to the sigma-70 factor family. ECF subfamily.</text>
</comment>
<dbReference type="EMBL" id="BAAAMY010000006">
    <property type="protein sequence ID" value="GAA1924356.1"/>
    <property type="molecule type" value="Genomic_DNA"/>
</dbReference>
<dbReference type="InterPro" id="IPR007627">
    <property type="entry name" value="RNA_pol_sigma70_r2"/>
</dbReference>
<keyword evidence="9" id="KW-1185">Reference proteome</keyword>
<dbReference type="InterPro" id="IPR036388">
    <property type="entry name" value="WH-like_DNA-bd_sf"/>
</dbReference>
<feature type="region of interest" description="Disordered" evidence="5">
    <location>
        <begin position="160"/>
        <end position="184"/>
    </location>
</feature>
<evidence type="ECO:0000256" key="4">
    <source>
        <dbReference type="ARBA" id="ARBA00023163"/>
    </source>
</evidence>
<keyword evidence="4" id="KW-0804">Transcription</keyword>
<dbReference type="Gene3D" id="1.10.1740.10">
    <property type="match status" value="1"/>
</dbReference>
<dbReference type="NCBIfam" id="TIGR02937">
    <property type="entry name" value="sigma70-ECF"/>
    <property type="match status" value="1"/>
</dbReference>
<evidence type="ECO:0000256" key="3">
    <source>
        <dbReference type="ARBA" id="ARBA00023082"/>
    </source>
</evidence>
<accession>A0ABN2PKQ3</accession>
<evidence type="ECO:0000259" key="7">
    <source>
        <dbReference type="Pfam" id="PF08281"/>
    </source>
</evidence>
<reference evidence="8 9" key="1">
    <citation type="journal article" date="2019" name="Int. J. Syst. Evol. Microbiol.">
        <title>The Global Catalogue of Microorganisms (GCM) 10K type strain sequencing project: providing services to taxonomists for standard genome sequencing and annotation.</title>
        <authorList>
            <consortium name="The Broad Institute Genomics Platform"/>
            <consortium name="The Broad Institute Genome Sequencing Center for Infectious Disease"/>
            <person name="Wu L."/>
            <person name="Ma J."/>
        </authorList>
    </citation>
    <scope>NUCLEOTIDE SEQUENCE [LARGE SCALE GENOMIC DNA]</scope>
    <source>
        <strain evidence="8 9">JCM 14046</strain>
    </source>
</reference>
<gene>
    <name evidence="8" type="ORF">GCM10009737_27560</name>
</gene>
<organism evidence="8 9">
    <name type="scientific">Nocardioides lentus</name>
    <dbReference type="NCBI Taxonomy" id="338077"/>
    <lineage>
        <taxon>Bacteria</taxon>
        <taxon>Bacillati</taxon>
        <taxon>Actinomycetota</taxon>
        <taxon>Actinomycetes</taxon>
        <taxon>Propionibacteriales</taxon>
        <taxon>Nocardioidaceae</taxon>
        <taxon>Nocardioides</taxon>
    </lineage>
</organism>
<feature type="region of interest" description="Disordered" evidence="5">
    <location>
        <begin position="84"/>
        <end position="106"/>
    </location>
</feature>
<sequence length="184" mass="20608">MQEHPQDAEQRFSVFYRAHHGAVQAYATRRSPDTETASEVVAETFTVAWRRLDRALAGGRPWLFRTARHSLANALRAERRQRRTAARVAGQRPTASGSVEEQDTGPPVRAALASLRERDREVLMLAYWEDLDTAGLAAALGCTTGTAAVRLHRARRRLRDALDERVPRTTTVPTPDPNEKEATR</sequence>
<evidence type="ECO:0000256" key="2">
    <source>
        <dbReference type="ARBA" id="ARBA00023015"/>
    </source>
</evidence>
<name>A0ABN2PKQ3_9ACTN</name>
<dbReference type="InterPro" id="IPR013249">
    <property type="entry name" value="RNA_pol_sigma70_r4_t2"/>
</dbReference>
<dbReference type="SUPFAM" id="SSF88659">
    <property type="entry name" value="Sigma3 and sigma4 domains of RNA polymerase sigma factors"/>
    <property type="match status" value="1"/>
</dbReference>
<dbReference type="RefSeq" id="WP_344008124.1">
    <property type="nucleotide sequence ID" value="NZ_BAAAMY010000006.1"/>
</dbReference>
<evidence type="ECO:0000313" key="8">
    <source>
        <dbReference type="EMBL" id="GAA1924356.1"/>
    </source>
</evidence>
<dbReference type="InterPro" id="IPR039425">
    <property type="entry name" value="RNA_pol_sigma-70-like"/>
</dbReference>
<dbReference type="Proteomes" id="UP001501612">
    <property type="component" value="Unassembled WGS sequence"/>
</dbReference>
<dbReference type="Pfam" id="PF08281">
    <property type="entry name" value="Sigma70_r4_2"/>
    <property type="match status" value="1"/>
</dbReference>
<dbReference type="Gene3D" id="1.10.10.10">
    <property type="entry name" value="Winged helix-like DNA-binding domain superfamily/Winged helix DNA-binding domain"/>
    <property type="match status" value="1"/>
</dbReference>
<dbReference type="InterPro" id="IPR014284">
    <property type="entry name" value="RNA_pol_sigma-70_dom"/>
</dbReference>
<evidence type="ECO:0000256" key="5">
    <source>
        <dbReference type="SAM" id="MobiDB-lite"/>
    </source>
</evidence>
<evidence type="ECO:0000259" key="6">
    <source>
        <dbReference type="Pfam" id="PF04542"/>
    </source>
</evidence>
<protein>
    <recommendedName>
        <fullName evidence="10">Sigma-70 family RNA polymerase sigma factor</fullName>
    </recommendedName>
</protein>
<dbReference type="SUPFAM" id="SSF88946">
    <property type="entry name" value="Sigma2 domain of RNA polymerase sigma factors"/>
    <property type="match status" value="1"/>
</dbReference>
<keyword evidence="3" id="KW-0731">Sigma factor</keyword>
<keyword evidence="2" id="KW-0805">Transcription regulation</keyword>
<proteinExistence type="inferred from homology"/>
<evidence type="ECO:0000256" key="1">
    <source>
        <dbReference type="ARBA" id="ARBA00010641"/>
    </source>
</evidence>
<feature type="domain" description="RNA polymerase sigma-70 region 2" evidence="6">
    <location>
        <begin position="15"/>
        <end position="80"/>
    </location>
</feature>